<dbReference type="PRINTS" id="PR00463">
    <property type="entry name" value="EP450I"/>
</dbReference>
<evidence type="ECO:0000256" key="15">
    <source>
        <dbReference type="RuleBase" id="RU000461"/>
    </source>
</evidence>
<comment type="subcellular location">
    <subcellularLocation>
        <location evidence="4">Endoplasmic reticulum membrane</location>
        <topology evidence="4">Peripheral membrane protein</topology>
    </subcellularLocation>
    <subcellularLocation>
        <location evidence="3">Microsome membrane</location>
        <topology evidence="3">Peripheral membrane protein</topology>
    </subcellularLocation>
</comment>
<dbReference type="InterPro" id="IPR001128">
    <property type="entry name" value="Cyt_P450"/>
</dbReference>
<evidence type="ECO:0000256" key="10">
    <source>
        <dbReference type="ARBA" id="ARBA00023002"/>
    </source>
</evidence>
<organism evidence="17">
    <name type="scientific">Tribolium castaneum</name>
    <name type="common">Red flour beetle</name>
    <dbReference type="NCBI Taxonomy" id="7070"/>
    <lineage>
        <taxon>Eukaryota</taxon>
        <taxon>Metazoa</taxon>
        <taxon>Ecdysozoa</taxon>
        <taxon>Arthropoda</taxon>
        <taxon>Hexapoda</taxon>
        <taxon>Insecta</taxon>
        <taxon>Pterygota</taxon>
        <taxon>Neoptera</taxon>
        <taxon>Endopterygota</taxon>
        <taxon>Coleoptera</taxon>
        <taxon>Polyphaga</taxon>
        <taxon>Cucujiformia</taxon>
        <taxon>Tenebrionidae</taxon>
        <taxon>Tenebrionidae incertae sedis</taxon>
        <taxon>Tribolium</taxon>
    </lineage>
</organism>
<dbReference type="GO" id="GO:0004497">
    <property type="term" value="F:monooxygenase activity"/>
    <property type="evidence" value="ECO:0007669"/>
    <property type="project" value="UniProtKB-KW"/>
</dbReference>
<evidence type="ECO:0000256" key="11">
    <source>
        <dbReference type="ARBA" id="ARBA00023004"/>
    </source>
</evidence>
<protein>
    <submittedName>
        <fullName evidence="17">Cytochrome P450 monooxygenase</fullName>
    </submittedName>
</protein>
<name>Q7YXL0_TRICA</name>
<evidence type="ECO:0000256" key="9">
    <source>
        <dbReference type="ARBA" id="ARBA00022848"/>
    </source>
</evidence>
<evidence type="ECO:0000256" key="12">
    <source>
        <dbReference type="ARBA" id="ARBA00023033"/>
    </source>
</evidence>
<accession>Q7YXL0</accession>
<dbReference type="InterPro" id="IPR002401">
    <property type="entry name" value="Cyt_P450_E_grp-I"/>
</dbReference>
<dbReference type="GO" id="GO:0005506">
    <property type="term" value="F:iron ion binding"/>
    <property type="evidence" value="ECO:0007669"/>
    <property type="project" value="InterPro"/>
</dbReference>
<keyword evidence="16" id="KW-0732">Signal</keyword>
<dbReference type="PANTHER" id="PTHR24291:SF189">
    <property type="entry name" value="CYTOCHROME P450 4C3-RELATED"/>
    <property type="match status" value="1"/>
</dbReference>
<keyword evidence="9" id="KW-0492">Microsome</keyword>
<feature type="binding site" description="axial binding residue" evidence="14">
    <location>
        <position position="435"/>
    </location>
    <ligand>
        <name>heme</name>
        <dbReference type="ChEBI" id="CHEBI:30413"/>
    </ligand>
    <ligandPart>
        <name>Fe</name>
        <dbReference type="ChEBI" id="CHEBI:18248"/>
    </ligandPart>
</feature>
<evidence type="ECO:0000256" key="6">
    <source>
        <dbReference type="ARBA" id="ARBA00022617"/>
    </source>
</evidence>
<evidence type="ECO:0000313" key="17">
    <source>
        <dbReference type="EMBL" id="AAP94193.1"/>
    </source>
</evidence>
<dbReference type="CDD" id="cd20628">
    <property type="entry name" value="CYP4"/>
    <property type="match status" value="1"/>
</dbReference>
<evidence type="ECO:0000256" key="8">
    <source>
        <dbReference type="ARBA" id="ARBA00022824"/>
    </source>
</evidence>
<evidence type="ECO:0000256" key="14">
    <source>
        <dbReference type="PIRSR" id="PIRSR602401-1"/>
    </source>
</evidence>
<feature type="signal peptide" evidence="16">
    <location>
        <begin position="1"/>
        <end position="19"/>
    </location>
</feature>
<comment type="similarity">
    <text evidence="5 15">Belongs to the cytochrome P450 family.</text>
</comment>
<keyword evidence="11 14" id="KW-0408">Iron</keyword>
<comment type="function">
    <text evidence="2">May be involved in the metabolism of insect hormones and in the breakdown of synthetic insecticides.</text>
</comment>
<reference evidence="17" key="1">
    <citation type="submission" date="2017-01" db="EMBL/GenBank/DDBJ databases">
        <title>CYP4 genes and their expression in pyrethroid-resistant and susceptible strains of Tribolium castaneum.</title>
        <authorList>
            <person name="Ray S."/>
            <person name="Sun W."/>
            <person name="Stuart J.J."/>
        </authorList>
    </citation>
    <scope>NUCLEOTIDE SEQUENCE</scope>
    <source>
        <strain evidence="17">GA-1</strain>
    </source>
</reference>
<sequence>MFLAPIILCLVLLALLVSSLRKKGRFWECLAPIPQPPAYPIIGNLFDIMRTPEQMFLADRERGLKYYPIYKLDVCGTGGVNLLNPEDVELVLTDTKQNTKSFIYHFLHSWLGTGLLTSRGPKWQNRRKILTPAFHFNILQEFIQIFNEETKRLVEDLEAESHKPYIDVVVPITQFTLLSIGETAMGIKLNASDNDKDGYKRAVYKIGQLLTYRAPRPWIHNETIYSLTPQGRKEQKVLKSLHSFSNNVIAERKKHFSSSSYSSRKRLAMLDLLLKYKSEGANIDDEGIREEVDTFMFEGHDTTSVSICYTLMLLANHREVQEEILKEMEAVLDEEPPTYAKLQELKFMDRVIKESLRLYPSVPFISRVSGSEIQTKTGYTIPKDCMVNLQIYDMHHNPNVFPDPEKFDPDRFLPENIQKRHPFAYIPFSAGSRNCIGQKFAMLEIKTVLCGILKKFILEAVDTRKDMAFVSDLVLRPKGSIKVKFVPRRAN</sequence>
<keyword evidence="10 15" id="KW-0560">Oxidoreductase</keyword>
<dbReference type="InterPro" id="IPR017972">
    <property type="entry name" value="Cyt_P450_CS"/>
</dbReference>
<dbReference type="HOGENOM" id="CLU_001570_5_1_1"/>
<dbReference type="GO" id="GO:0005789">
    <property type="term" value="C:endoplasmic reticulum membrane"/>
    <property type="evidence" value="ECO:0007669"/>
    <property type="project" value="UniProtKB-SubCell"/>
</dbReference>
<dbReference type="GO" id="GO:0016705">
    <property type="term" value="F:oxidoreductase activity, acting on paired donors, with incorporation or reduction of molecular oxygen"/>
    <property type="evidence" value="ECO:0007669"/>
    <property type="project" value="InterPro"/>
</dbReference>
<evidence type="ECO:0000256" key="16">
    <source>
        <dbReference type="SAM" id="SignalP"/>
    </source>
</evidence>
<keyword evidence="7 14" id="KW-0479">Metal-binding</keyword>
<dbReference type="SUPFAM" id="SSF48264">
    <property type="entry name" value="Cytochrome P450"/>
    <property type="match status" value="1"/>
</dbReference>
<dbReference type="Pfam" id="PF00067">
    <property type="entry name" value="p450"/>
    <property type="match status" value="1"/>
</dbReference>
<evidence type="ECO:0000256" key="13">
    <source>
        <dbReference type="ARBA" id="ARBA00023136"/>
    </source>
</evidence>
<keyword evidence="6 14" id="KW-0349">Heme</keyword>
<dbReference type="InterPro" id="IPR050196">
    <property type="entry name" value="Cytochrome_P450_Monoox"/>
</dbReference>
<dbReference type="Gene3D" id="1.10.630.10">
    <property type="entry name" value="Cytochrome P450"/>
    <property type="match status" value="1"/>
</dbReference>
<comment type="cofactor">
    <cofactor evidence="1 14">
        <name>heme</name>
        <dbReference type="ChEBI" id="CHEBI:30413"/>
    </cofactor>
</comment>
<gene>
    <name evidence="17" type="primary">CYP4Q4</name>
</gene>
<evidence type="ECO:0000256" key="4">
    <source>
        <dbReference type="ARBA" id="ARBA00004406"/>
    </source>
</evidence>
<dbReference type="PANTHER" id="PTHR24291">
    <property type="entry name" value="CYTOCHROME P450 FAMILY 4"/>
    <property type="match status" value="1"/>
</dbReference>
<evidence type="ECO:0000256" key="2">
    <source>
        <dbReference type="ARBA" id="ARBA00003690"/>
    </source>
</evidence>
<keyword evidence="12 15" id="KW-0503">Monooxygenase</keyword>
<proteinExistence type="inferred from homology"/>
<dbReference type="InterPro" id="IPR036396">
    <property type="entry name" value="Cyt_P450_sf"/>
</dbReference>
<dbReference type="PRINTS" id="PR00385">
    <property type="entry name" value="P450"/>
</dbReference>
<dbReference type="EMBL" id="AY337337">
    <property type="protein sequence ID" value="AAP94193.1"/>
    <property type="molecule type" value="Genomic_DNA"/>
</dbReference>
<keyword evidence="13" id="KW-0472">Membrane</keyword>
<dbReference type="GO" id="GO:0020037">
    <property type="term" value="F:heme binding"/>
    <property type="evidence" value="ECO:0007669"/>
    <property type="project" value="InterPro"/>
</dbReference>
<evidence type="ECO:0000256" key="1">
    <source>
        <dbReference type="ARBA" id="ARBA00001971"/>
    </source>
</evidence>
<dbReference type="AlphaFoldDB" id="Q7YXL0"/>
<evidence type="ECO:0000256" key="7">
    <source>
        <dbReference type="ARBA" id="ARBA00022723"/>
    </source>
</evidence>
<dbReference type="PROSITE" id="PS00086">
    <property type="entry name" value="CYTOCHROME_P450"/>
    <property type="match status" value="1"/>
</dbReference>
<evidence type="ECO:0000256" key="5">
    <source>
        <dbReference type="ARBA" id="ARBA00010617"/>
    </source>
</evidence>
<feature type="chain" id="PRO_5004295104" evidence="16">
    <location>
        <begin position="20"/>
        <end position="491"/>
    </location>
</feature>
<evidence type="ECO:0000256" key="3">
    <source>
        <dbReference type="ARBA" id="ARBA00004174"/>
    </source>
</evidence>
<keyword evidence="8" id="KW-0256">Endoplasmic reticulum</keyword>